<name>A0A2H3B7V7_9AGAR</name>
<accession>A0A2H3B7V7</accession>
<evidence type="ECO:0000256" key="1">
    <source>
        <dbReference type="SAM" id="MobiDB-lite"/>
    </source>
</evidence>
<keyword evidence="3" id="KW-1185">Reference proteome</keyword>
<reference evidence="3" key="1">
    <citation type="journal article" date="2017" name="Nat. Ecol. Evol.">
        <title>Genome expansion and lineage-specific genetic innovations in the forest pathogenic fungi Armillaria.</title>
        <authorList>
            <person name="Sipos G."/>
            <person name="Prasanna A.N."/>
            <person name="Walter M.C."/>
            <person name="O'Connor E."/>
            <person name="Balint B."/>
            <person name="Krizsan K."/>
            <person name="Kiss B."/>
            <person name="Hess J."/>
            <person name="Varga T."/>
            <person name="Slot J."/>
            <person name="Riley R."/>
            <person name="Boka B."/>
            <person name="Rigling D."/>
            <person name="Barry K."/>
            <person name="Lee J."/>
            <person name="Mihaltcheva S."/>
            <person name="LaButti K."/>
            <person name="Lipzen A."/>
            <person name="Waldron R."/>
            <person name="Moloney N.M."/>
            <person name="Sperisen C."/>
            <person name="Kredics L."/>
            <person name="Vagvoelgyi C."/>
            <person name="Patrignani A."/>
            <person name="Fitzpatrick D."/>
            <person name="Nagy I."/>
            <person name="Doyle S."/>
            <person name="Anderson J.B."/>
            <person name="Grigoriev I.V."/>
            <person name="Gueldener U."/>
            <person name="Muensterkoetter M."/>
            <person name="Nagy L.G."/>
        </authorList>
    </citation>
    <scope>NUCLEOTIDE SEQUENCE [LARGE SCALE GENOMIC DNA]</scope>
    <source>
        <strain evidence="3">28-4</strain>
    </source>
</reference>
<evidence type="ECO:0000313" key="2">
    <source>
        <dbReference type="EMBL" id="PBK65760.1"/>
    </source>
</evidence>
<dbReference type="STRING" id="1076256.A0A2H3B7V7"/>
<organism evidence="2 3">
    <name type="scientific">Armillaria solidipes</name>
    <dbReference type="NCBI Taxonomy" id="1076256"/>
    <lineage>
        <taxon>Eukaryota</taxon>
        <taxon>Fungi</taxon>
        <taxon>Dikarya</taxon>
        <taxon>Basidiomycota</taxon>
        <taxon>Agaricomycotina</taxon>
        <taxon>Agaricomycetes</taxon>
        <taxon>Agaricomycetidae</taxon>
        <taxon>Agaricales</taxon>
        <taxon>Marasmiineae</taxon>
        <taxon>Physalacriaceae</taxon>
        <taxon>Armillaria</taxon>
    </lineage>
</organism>
<sequence length="217" mass="24072">MFQEPPPPAYSANKAQDYGRYVQTRFRTPPPDSHATCNAPPPVQALIPERILPHPSTASSIRVGFPDHLAPYPVEDNDSDSSDYGGNEPIAEQEDNDPLNAYGGDYEVPMGYYLAITRGPLLPRRGIDAALEARIFANRERTDRPWQTPYSPSHWQRETAQTWTEPPHSEDFGVFNYDCSAATPPPSSGATGPPINKREAPMTRQPPPEKNDFSKLG</sequence>
<feature type="region of interest" description="Disordered" evidence="1">
    <location>
        <begin position="174"/>
        <end position="217"/>
    </location>
</feature>
<feature type="compositionally biased region" description="Basic and acidic residues" evidence="1">
    <location>
        <begin position="196"/>
        <end position="217"/>
    </location>
</feature>
<proteinExistence type="predicted"/>
<dbReference type="AlphaFoldDB" id="A0A2H3B7V7"/>
<dbReference type="Proteomes" id="UP000218334">
    <property type="component" value="Unassembled WGS sequence"/>
</dbReference>
<gene>
    <name evidence="2" type="ORF">ARMSODRAFT_1022190</name>
</gene>
<protein>
    <submittedName>
        <fullName evidence="2">Uncharacterized protein</fullName>
    </submittedName>
</protein>
<evidence type="ECO:0000313" key="3">
    <source>
        <dbReference type="Proteomes" id="UP000218334"/>
    </source>
</evidence>
<feature type="region of interest" description="Disordered" evidence="1">
    <location>
        <begin position="57"/>
        <end position="99"/>
    </location>
</feature>
<dbReference type="EMBL" id="KZ293444">
    <property type="protein sequence ID" value="PBK65760.1"/>
    <property type="molecule type" value="Genomic_DNA"/>
</dbReference>